<proteinExistence type="predicted"/>
<evidence type="ECO:0000256" key="1">
    <source>
        <dbReference type="SAM" id="SignalP"/>
    </source>
</evidence>
<dbReference type="KEGG" id="oxy:HCG48_24480"/>
<feature type="chain" id="PRO_5026332546" evidence="1">
    <location>
        <begin position="31"/>
        <end position="75"/>
    </location>
</feature>
<keyword evidence="1" id="KW-0732">Signal</keyword>
<feature type="signal peptide" evidence="1">
    <location>
        <begin position="1"/>
        <end position="30"/>
    </location>
</feature>
<dbReference type="RefSeq" id="WP_168571513.1">
    <property type="nucleotide sequence ID" value="NZ_CP051167.1"/>
</dbReference>
<evidence type="ECO:0000313" key="2">
    <source>
        <dbReference type="EMBL" id="QIZ73367.1"/>
    </source>
</evidence>
<organism evidence="2 3">
    <name type="scientific">Oxynema aestuarii AP17</name>
    <dbReference type="NCBI Taxonomy" id="2064643"/>
    <lineage>
        <taxon>Bacteria</taxon>
        <taxon>Bacillati</taxon>
        <taxon>Cyanobacteriota</taxon>
        <taxon>Cyanophyceae</taxon>
        <taxon>Oscillatoriophycideae</taxon>
        <taxon>Oscillatoriales</taxon>
        <taxon>Oscillatoriaceae</taxon>
        <taxon>Oxynema</taxon>
        <taxon>Oxynema aestuarii</taxon>
    </lineage>
</organism>
<gene>
    <name evidence="2" type="ORF">HCG48_24480</name>
</gene>
<keyword evidence="3" id="KW-1185">Reference proteome</keyword>
<reference evidence="2 3" key="1">
    <citation type="submission" date="2020-04" db="EMBL/GenBank/DDBJ databases">
        <authorList>
            <person name="Basu S."/>
            <person name="Maruthanayagam V."/>
            <person name="Chakraborty S."/>
            <person name="Pramanik A."/>
            <person name="Mukherjee J."/>
            <person name="Brink B."/>
        </authorList>
    </citation>
    <scope>NUCLEOTIDE SEQUENCE [LARGE SCALE GENOMIC DNA]</scope>
    <source>
        <strain evidence="2 3">AP17</strain>
    </source>
</reference>
<accession>A0A6H1U4R8</accession>
<evidence type="ECO:0000313" key="3">
    <source>
        <dbReference type="Proteomes" id="UP000500857"/>
    </source>
</evidence>
<dbReference type="Proteomes" id="UP000500857">
    <property type="component" value="Chromosome"/>
</dbReference>
<sequence>MMMMLKNAKLTLTPVSLCVAVYMATTLSGANLIWQGGSTPVVTGMSIDSTILSDTECDTKNNQKCDHHRGSGEER</sequence>
<dbReference type="AlphaFoldDB" id="A0A6H1U4R8"/>
<dbReference type="EMBL" id="CP051167">
    <property type="protein sequence ID" value="QIZ73367.1"/>
    <property type="molecule type" value="Genomic_DNA"/>
</dbReference>
<protein>
    <submittedName>
        <fullName evidence="2">Uncharacterized protein</fullName>
    </submittedName>
</protein>
<name>A0A6H1U4R8_9CYAN</name>